<reference evidence="3 4" key="1">
    <citation type="journal article" date="2014" name="Int. J. Syst. Evol. Microbiol.">
        <title>Complete genome sequence of Corynebacterium casei LMG S-19264T (=DSM 44701T), isolated from a smear-ripened cheese.</title>
        <authorList>
            <consortium name="US DOE Joint Genome Institute (JGI-PGF)"/>
            <person name="Walter F."/>
            <person name="Albersmeier A."/>
            <person name="Kalinowski J."/>
            <person name="Ruckert C."/>
        </authorList>
    </citation>
    <scope>NUCLEOTIDE SEQUENCE [LARGE SCALE GENOMIC DNA]</scope>
    <source>
        <strain evidence="3 4">CGMCC 1.15295</strain>
    </source>
</reference>
<dbReference type="InterPro" id="IPR021782">
    <property type="entry name" value="DUF3347"/>
</dbReference>
<keyword evidence="4" id="KW-1185">Reference proteome</keyword>
<accession>A0A8J2TM08</accession>
<evidence type="ECO:0000259" key="2">
    <source>
        <dbReference type="Pfam" id="PF11827"/>
    </source>
</evidence>
<dbReference type="AlphaFoldDB" id="A0A8J2TM08"/>
<feature type="chain" id="PRO_5035187040" description="DUF3347 domain-containing protein" evidence="1">
    <location>
        <begin position="20"/>
        <end position="202"/>
    </location>
</feature>
<feature type="domain" description="DUF3347" evidence="2">
    <location>
        <begin position="69"/>
        <end position="159"/>
    </location>
</feature>
<gene>
    <name evidence="3" type="ORF">GCM10011531_08950</name>
</gene>
<organism evidence="3 4">
    <name type="scientific">Aquaticitalea lipolytica</name>
    <dbReference type="NCBI Taxonomy" id="1247562"/>
    <lineage>
        <taxon>Bacteria</taxon>
        <taxon>Pseudomonadati</taxon>
        <taxon>Bacteroidota</taxon>
        <taxon>Flavobacteriia</taxon>
        <taxon>Flavobacteriales</taxon>
        <taxon>Flavobacteriaceae</taxon>
        <taxon>Aquaticitalea</taxon>
    </lineage>
</organism>
<sequence>MKKVSVTTAIMVMTFVSLSAMSCKDSKKEHSVDAMHSEMNHDEVMNHDNLNTPNDVVDNNVQTSDAKQVMADYMTLKEALVATNKEDAAKAGKKLESSLKSFDVSKYTAEQQKELKDIIADAIEHAEHIGKSEMDHQREHFKTLSKDIIDMVAITGTENTLYQQFCPMYDGGSAWLSMSKDIKNPYYGSKMMSCGKVQKEIN</sequence>
<proteinExistence type="predicted"/>
<feature type="signal peptide" evidence="1">
    <location>
        <begin position="1"/>
        <end position="19"/>
    </location>
</feature>
<dbReference type="EMBL" id="BMIC01000001">
    <property type="protein sequence ID" value="GFZ81039.1"/>
    <property type="molecule type" value="Genomic_DNA"/>
</dbReference>
<evidence type="ECO:0000313" key="3">
    <source>
        <dbReference type="EMBL" id="GFZ81039.1"/>
    </source>
</evidence>
<protein>
    <recommendedName>
        <fullName evidence="2">DUF3347 domain-containing protein</fullName>
    </recommendedName>
</protein>
<name>A0A8J2TM08_9FLAO</name>
<dbReference type="Pfam" id="PF11827">
    <property type="entry name" value="DUF3347"/>
    <property type="match status" value="1"/>
</dbReference>
<comment type="caution">
    <text evidence="3">The sequence shown here is derived from an EMBL/GenBank/DDBJ whole genome shotgun (WGS) entry which is preliminary data.</text>
</comment>
<evidence type="ECO:0000313" key="4">
    <source>
        <dbReference type="Proteomes" id="UP000598120"/>
    </source>
</evidence>
<evidence type="ECO:0000256" key="1">
    <source>
        <dbReference type="SAM" id="SignalP"/>
    </source>
</evidence>
<dbReference type="PROSITE" id="PS51257">
    <property type="entry name" value="PROKAR_LIPOPROTEIN"/>
    <property type="match status" value="1"/>
</dbReference>
<dbReference type="Proteomes" id="UP000598120">
    <property type="component" value="Unassembled WGS sequence"/>
</dbReference>
<dbReference type="RefSeq" id="WP_188605132.1">
    <property type="nucleotide sequence ID" value="NZ_BMIC01000001.1"/>
</dbReference>
<keyword evidence="1" id="KW-0732">Signal</keyword>